<dbReference type="AlphaFoldDB" id="A0A5E5BSZ1"/>
<dbReference type="OrthoDB" id="8452319at2"/>
<protein>
    <submittedName>
        <fullName evidence="1">Bacteriophage protein</fullName>
    </submittedName>
</protein>
<dbReference type="CDD" id="cd08054">
    <property type="entry name" value="gp6"/>
    <property type="match status" value="1"/>
</dbReference>
<dbReference type="EMBL" id="CABPST010000002">
    <property type="protein sequence ID" value="VVE87563.1"/>
    <property type="molecule type" value="Genomic_DNA"/>
</dbReference>
<dbReference type="InterPro" id="IPR006450">
    <property type="entry name" value="Phage_HK97_gp6-like"/>
</dbReference>
<reference evidence="1 2" key="1">
    <citation type="submission" date="2019-08" db="EMBL/GenBank/DDBJ databases">
        <authorList>
            <person name="Peeters C."/>
        </authorList>
    </citation>
    <scope>NUCLEOTIDE SEQUENCE [LARGE SCALE GENOMIC DNA]</scope>
    <source>
        <strain evidence="1 2">LMG 20603</strain>
    </source>
</reference>
<gene>
    <name evidence="1" type="ORF">PBR20603_01499</name>
</gene>
<evidence type="ECO:0000313" key="1">
    <source>
        <dbReference type="EMBL" id="VVE87563.1"/>
    </source>
</evidence>
<dbReference type="Proteomes" id="UP000382040">
    <property type="component" value="Unassembled WGS sequence"/>
</dbReference>
<dbReference type="RefSeq" id="WP_150558870.1">
    <property type="nucleotide sequence ID" value="NZ_CABPST010000002.1"/>
</dbReference>
<dbReference type="Pfam" id="PF05135">
    <property type="entry name" value="Phage_connect_1"/>
    <property type="match status" value="1"/>
</dbReference>
<organism evidence="1 2">
    <name type="scientific">Pandoraea bronchicola</name>
    <dbReference type="NCBI Taxonomy" id="2508287"/>
    <lineage>
        <taxon>Bacteria</taxon>
        <taxon>Pseudomonadati</taxon>
        <taxon>Pseudomonadota</taxon>
        <taxon>Betaproteobacteria</taxon>
        <taxon>Burkholderiales</taxon>
        <taxon>Burkholderiaceae</taxon>
        <taxon>Pandoraea</taxon>
    </lineage>
</organism>
<keyword evidence="2" id="KW-1185">Reference proteome</keyword>
<dbReference type="NCBIfam" id="TIGR01560">
    <property type="entry name" value="put_DNA_pack"/>
    <property type="match status" value="1"/>
</dbReference>
<sequence>MAESTPIVSLQLALTHLREDGGVADDLIKLYIGAATQAAVDFLDRQLYADDGEMQDAISNGTAGFNPLVANDAVRAAILLTVGKLYAYREDVVAGTSTSVMELPGGAKALLFPYRTGLGV</sequence>
<name>A0A5E5BSZ1_9BURK</name>
<evidence type="ECO:0000313" key="2">
    <source>
        <dbReference type="Proteomes" id="UP000382040"/>
    </source>
</evidence>
<dbReference type="Gene3D" id="1.10.3230.30">
    <property type="entry name" value="Phage gp6-like head-tail connector protein"/>
    <property type="match status" value="1"/>
</dbReference>
<accession>A0A5E5BSZ1</accession>
<proteinExistence type="predicted"/>
<dbReference type="InterPro" id="IPR021146">
    <property type="entry name" value="Phage_gp6-like_head-tail"/>
</dbReference>